<sequence>MQSGLTIFSLSFRRRLTRQLASICFRPLRPVWPVSCPISDEAFDCLAERKGGASLCSHNMVGSIGHLSQSHLSALQTEALPDLSFATSDHLFSTRAVWPHTRSPT</sequence>
<accession>A0A3S5AXY1</accession>
<dbReference type="AlphaFoldDB" id="A0A3S5AXY1"/>
<gene>
    <name evidence="1" type="ORF">PXEA_LOCUS33911</name>
</gene>
<organism evidence="1 2">
    <name type="scientific">Protopolystoma xenopodis</name>
    <dbReference type="NCBI Taxonomy" id="117903"/>
    <lineage>
        <taxon>Eukaryota</taxon>
        <taxon>Metazoa</taxon>
        <taxon>Spiralia</taxon>
        <taxon>Lophotrochozoa</taxon>
        <taxon>Platyhelminthes</taxon>
        <taxon>Monogenea</taxon>
        <taxon>Polyopisthocotylea</taxon>
        <taxon>Polystomatidea</taxon>
        <taxon>Polystomatidae</taxon>
        <taxon>Protopolystoma</taxon>
    </lineage>
</organism>
<reference evidence="1" key="1">
    <citation type="submission" date="2018-11" db="EMBL/GenBank/DDBJ databases">
        <authorList>
            <consortium name="Pathogen Informatics"/>
        </authorList>
    </citation>
    <scope>NUCLEOTIDE SEQUENCE</scope>
</reference>
<protein>
    <submittedName>
        <fullName evidence="1">Uncharacterized protein</fullName>
    </submittedName>
</protein>
<name>A0A3S5AXY1_9PLAT</name>
<evidence type="ECO:0000313" key="2">
    <source>
        <dbReference type="Proteomes" id="UP000784294"/>
    </source>
</evidence>
<dbReference type="EMBL" id="CAAALY010265054">
    <property type="protein sequence ID" value="VEL40471.1"/>
    <property type="molecule type" value="Genomic_DNA"/>
</dbReference>
<proteinExistence type="predicted"/>
<evidence type="ECO:0000313" key="1">
    <source>
        <dbReference type="EMBL" id="VEL40471.1"/>
    </source>
</evidence>
<dbReference type="Proteomes" id="UP000784294">
    <property type="component" value="Unassembled WGS sequence"/>
</dbReference>
<keyword evidence="2" id="KW-1185">Reference proteome</keyword>
<comment type="caution">
    <text evidence="1">The sequence shown here is derived from an EMBL/GenBank/DDBJ whole genome shotgun (WGS) entry which is preliminary data.</text>
</comment>